<gene>
    <name evidence="1" type="ORF">KIH27_04650</name>
</gene>
<name>A0ABS5RF17_9MYCO</name>
<protein>
    <submittedName>
        <fullName evidence="1">Uncharacterized protein</fullName>
    </submittedName>
</protein>
<dbReference type="EMBL" id="JAHCLR010000005">
    <property type="protein sequence ID" value="MBS9532876.1"/>
    <property type="molecule type" value="Genomic_DNA"/>
</dbReference>
<comment type="caution">
    <text evidence="1">The sequence shown here is derived from an EMBL/GenBank/DDBJ whole genome shotgun (WGS) entry which is preliminary data.</text>
</comment>
<accession>A0ABS5RF17</accession>
<dbReference type="Proteomes" id="UP001519535">
    <property type="component" value="Unassembled WGS sequence"/>
</dbReference>
<evidence type="ECO:0000313" key="2">
    <source>
        <dbReference type="Proteomes" id="UP001519535"/>
    </source>
</evidence>
<evidence type="ECO:0000313" key="1">
    <source>
        <dbReference type="EMBL" id="MBS9532876.1"/>
    </source>
</evidence>
<keyword evidence="2" id="KW-1185">Reference proteome</keyword>
<dbReference type="RefSeq" id="WP_214091758.1">
    <property type="nucleotide sequence ID" value="NZ_JAHCLR010000005.1"/>
</dbReference>
<reference evidence="1 2" key="1">
    <citation type="submission" date="2021-05" db="EMBL/GenBank/DDBJ databases">
        <title>Mycobacterium acidophilum sp. nov., an extremely acid-tolerant member of the genus Mycobacterium.</title>
        <authorList>
            <person name="Xia J."/>
        </authorList>
    </citation>
    <scope>NUCLEOTIDE SEQUENCE [LARGE SCALE GENOMIC DNA]</scope>
    <source>
        <strain evidence="1 2">M1</strain>
    </source>
</reference>
<proteinExistence type="predicted"/>
<organism evidence="1 2">
    <name type="scientific">Mycolicibacter acidiphilus</name>
    <dbReference type="NCBI Taxonomy" id="2835306"/>
    <lineage>
        <taxon>Bacteria</taxon>
        <taxon>Bacillati</taxon>
        <taxon>Actinomycetota</taxon>
        <taxon>Actinomycetes</taxon>
        <taxon>Mycobacteriales</taxon>
        <taxon>Mycobacteriaceae</taxon>
        <taxon>Mycolicibacter</taxon>
    </lineage>
</organism>
<sequence>MSRFSDDLDLVSPQDYRPASMQDLLLHLHLEDAPPAEQEPAIRSWLSQHPPGKLMTLTLKRGGFAHLLERRSTA</sequence>